<evidence type="ECO:0000256" key="12">
    <source>
        <dbReference type="RuleBase" id="RU361175"/>
    </source>
</evidence>
<evidence type="ECO:0000256" key="8">
    <source>
        <dbReference type="ARBA" id="ARBA00023326"/>
    </source>
</evidence>
<dbReference type="Pfam" id="PF00232">
    <property type="entry name" value="Glyco_hydro_1"/>
    <property type="match status" value="1"/>
</dbReference>
<feature type="binding site" evidence="10">
    <location>
        <begin position="430"/>
        <end position="431"/>
    </location>
    <ligand>
        <name>substrate</name>
    </ligand>
</feature>
<keyword evidence="6" id="KW-0119">Carbohydrate metabolism</keyword>
<evidence type="ECO:0000256" key="10">
    <source>
        <dbReference type="PIRSR" id="PIRSR617736-2"/>
    </source>
</evidence>
<protein>
    <recommendedName>
        <fullName evidence="3 12">Beta-glucosidase</fullName>
        <ecNumber evidence="3 12">3.2.1.21</ecNumber>
    </recommendedName>
</protein>
<evidence type="ECO:0000256" key="1">
    <source>
        <dbReference type="ARBA" id="ARBA00000448"/>
    </source>
</evidence>
<dbReference type="STRING" id="52770.BSZ40_05220"/>
<dbReference type="InterPro" id="IPR033132">
    <property type="entry name" value="GH_1_N_CS"/>
</dbReference>
<evidence type="ECO:0000256" key="11">
    <source>
        <dbReference type="PROSITE-ProRule" id="PRU10055"/>
    </source>
</evidence>
<evidence type="ECO:0000256" key="3">
    <source>
        <dbReference type="ARBA" id="ARBA00012744"/>
    </source>
</evidence>
<accession>A0A1Q5PWS2</accession>
<dbReference type="GO" id="GO:0005829">
    <property type="term" value="C:cytosol"/>
    <property type="evidence" value="ECO:0007669"/>
    <property type="project" value="TreeGrafter"/>
</dbReference>
<sequence>MTTLQFPPDFQFGAATAAFQIEGGGYEDGRGPSIWDAFCEEPGRIADGSNGLVACDHYHRMEQDVALMRSLHLATYRFSTSWARVCPDGRSVNQRGLDFYSRLVDELLAANIKPWLTLYHWDLPQALGEQGGWVNRETSYRFADYTQAVHDALGERVGVWTTLNEPWCSSFLSYACGEHAPGHTSPREAVAAAHHLLLAHGLGVQVLREAASNLTVGITCNTSYFHPADPDNPADVDAARRVDGAFHRVFLDPLFKGHYPDDVLEDMREAGLGEDVRDGDMALISAPLDVLGVNFYNGGAHAAPLPGAQPEVRINAGGHPVASPIVGSETVRPIPRDLPVTAMGWEVDARDLRLMLNRMQRDYTGPAGIPLVVTENGAAYHDVPDEHGYVDDTADRLAYLRDHLAAVHGAIADGVDVRGYLAWSLLDNFEWAFGYSRRFGIVRVDYDTLARIPKASAKWYAEVARTHTMEIG</sequence>
<dbReference type="Proteomes" id="UP000185612">
    <property type="component" value="Unassembled WGS sequence"/>
</dbReference>
<dbReference type="InterPro" id="IPR017853">
    <property type="entry name" value="GH"/>
</dbReference>
<feature type="binding site" evidence="10">
    <location>
        <position position="423"/>
    </location>
    <ligand>
        <name>substrate</name>
    </ligand>
</feature>
<dbReference type="PANTHER" id="PTHR10353:SF36">
    <property type="entry name" value="LP05116P"/>
    <property type="match status" value="1"/>
</dbReference>
<dbReference type="InParanoid" id="A0A1Q5PWS2"/>
<keyword evidence="7 12" id="KW-0326">Glycosidase</keyword>
<dbReference type="PANTHER" id="PTHR10353">
    <property type="entry name" value="GLYCOSYL HYDROLASE"/>
    <property type="match status" value="1"/>
</dbReference>
<dbReference type="NCBIfam" id="TIGR03356">
    <property type="entry name" value="BGL"/>
    <property type="match status" value="1"/>
</dbReference>
<keyword evidence="8" id="KW-0624">Polysaccharide degradation</keyword>
<feature type="binding site" evidence="10">
    <location>
        <position position="296"/>
    </location>
    <ligand>
        <name>substrate</name>
    </ligand>
</feature>
<comment type="similarity">
    <text evidence="2 12">Belongs to the glycosyl hydrolase 1 family.</text>
</comment>
<feature type="binding site" evidence="10">
    <location>
        <position position="164"/>
    </location>
    <ligand>
        <name>substrate</name>
    </ligand>
</feature>
<keyword evidence="14" id="KW-1185">Reference proteome</keyword>
<dbReference type="FunFam" id="3.20.20.80:FF:000004">
    <property type="entry name" value="Beta-glucosidase 6-phospho-beta-glucosidase"/>
    <property type="match status" value="1"/>
</dbReference>
<dbReference type="OrthoDB" id="9765195at2"/>
<dbReference type="GO" id="GO:0030245">
    <property type="term" value="P:cellulose catabolic process"/>
    <property type="evidence" value="ECO:0007669"/>
    <property type="project" value="UniProtKB-KW"/>
</dbReference>
<name>A0A1Q5PWS2_9ACTO</name>
<dbReference type="InterPro" id="IPR017736">
    <property type="entry name" value="Glyco_hydro_1_beta-glucosidase"/>
</dbReference>
<dbReference type="SUPFAM" id="SSF51445">
    <property type="entry name" value="(Trans)glycosidases"/>
    <property type="match status" value="1"/>
</dbReference>
<dbReference type="InterPro" id="IPR001360">
    <property type="entry name" value="Glyco_hydro_1"/>
</dbReference>
<feature type="binding site" evidence="10">
    <location>
        <position position="120"/>
    </location>
    <ligand>
        <name>substrate</name>
    </ligand>
</feature>
<evidence type="ECO:0000256" key="5">
    <source>
        <dbReference type="ARBA" id="ARBA00023001"/>
    </source>
</evidence>
<evidence type="ECO:0000313" key="13">
    <source>
        <dbReference type="EMBL" id="OKL51889.1"/>
    </source>
</evidence>
<dbReference type="PROSITE" id="PS00653">
    <property type="entry name" value="GLYCOSYL_HYDROL_F1_2"/>
    <property type="match status" value="1"/>
</dbReference>
<dbReference type="PROSITE" id="PS00572">
    <property type="entry name" value="GLYCOSYL_HYDROL_F1_1"/>
    <property type="match status" value="1"/>
</dbReference>
<comment type="caution">
    <text evidence="13">The sequence shown here is derived from an EMBL/GenBank/DDBJ whole genome shotgun (WGS) entry which is preliminary data.</text>
</comment>
<keyword evidence="5" id="KW-0136">Cellulose degradation</keyword>
<evidence type="ECO:0000256" key="2">
    <source>
        <dbReference type="ARBA" id="ARBA00010838"/>
    </source>
</evidence>
<dbReference type="EC" id="3.2.1.21" evidence="3 12"/>
<dbReference type="RefSeq" id="WP_073824008.1">
    <property type="nucleotide sequence ID" value="NZ_MQVS01000004.1"/>
</dbReference>
<evidence type="ECO:0000256" key="4">
    <source>
        <dbReference type="ARBA" id="ARBA00022801"/>
    </source>
</evidence>
<reference evidence="14" key="1">
    <citation type="submission" date="2016-12" db="EMBL/GenBank/DDBJ databases">
        <authorList>
            <person name="Meng X."/>
        </authorList>
    </citation>
    <scope>NUCLEOTIDE SEQUENCE [LARGE SCALE GENOMIC DNA]</scope>
    <source>
        <strain evidence="14">DSM 20732</strain>
    </source>
</reference>
<keyword evidence="4 12" id="KW-0378">Hydrolase</keyword>
<dbReference type="AlphaFoldDB" id="A0A1Q5PWS2"/>
<evidence type="ECO:0000256" key="6">
    <source>
        <dbReference type="ARBA" id="ARBA00023277"/>
    </source>
</evidence>
<comment type="catalytic activity">
    <reaction evidence="1 12">
        <text>Hydrolysis of terminal, non-reducing beta-D-glucosyl residues with release of beta-D-glucose.</text>
        <dbReference type="EC" id="3.2.1.21"/>
    </reaction>
</comment>
<dbReference type="PRINTS" id="PR00131">
    <property type="entry name" value="GLHYDRLASE1"/>
</dbReference>
<proteinExistence type="inferred from homology"/>
<feature type="binding site" evidence="10">
    <location>
        <position position="20"/>
    </location>
    <ligand>
        <name>substrate</name>
    </ligand>
</feature>
<dbReference type="Gene3D" id="3.20.20.80">
    <property type="entry name" value="Glycosidases"/>
    <property type="match status" value="1"/>
</dbReference>
<gene>
    <name evidence="13" type="ORF">BSZ40_05220</name>
</gene>
<feature type="active site" description="Nucleophile" evidence="9 11">
    <location>
        <position position="375"/>
    </location>
</feature>
<feature type="active site" description="Proton donor" evidence="9">
    <location>
        <position position="165"/>
    </location>
</feature>
<evidence type="ECO:0000256" key="7">
    <source>
        <dbReference type="ARBA" id="ARBA00023295"/>
    </source>
</evidence>
<organism evidence="13 14">
    <name type="scientific">Buchananella hordeovulneris</name>
    <dbReference type="NCBI Taxonomy" id="52770"/>
    <lineage>
        <taxon>Bacteria</taxon>
        <taxon>Bacillati</taxon>
        <taxon>Actinomycetota</taxon>
        <taxon>Actinomycetes</taxon>
        <taxon>Actinomycetales</taxon>
        <taxon>Actinomycetaceae</taxon>
        <taxon>Buchananella</taxon>
    </lineage>
</organism>
<dbReference type="GO" id="GO:0008422">
    <property type="term" value="F:beta-glucosidase activity"/>
    <property type="evidence" value="ECO:0007669"/>
    <property type="project" value="UniProtKB-EC"/>
</dbReference>
<evidence type="ECO:0000313" key="14">
    <source>
        <dbReference type="Proteomes" id="UP000185612"/>
    </source>
</evidence>
<dbReference type="InterPro" id="IPR018120">
    <property type="entry name" value="Glyco_hydro_1_AS"/>
</dbReference>
<dbReference type="EMBL" id="MQVS01000004">
    <property type="protein sequence ID" value="OKL51889.1"/>
    <property type="molecule type" value="Genomic_DNA"/>
</dbReference>
<evidence type="ECO:0000256" key="9">
    <source>
        <dbReference type="PIRSR" id="PIRSR617736-1"/>
    </source>
</evidence>